<name>A0ACC1KC54_9FUNG</name>
<evidence type="ECO:0000313" key="2">
    <source>
        <dbReference type="Proteomes" id="UP001140066"/>
    </source>
</evidence>
<comment type="caution">
    <text evidence="1">The sequence shown here is derived from an EMBL/GenBank/DDBJ whole genome shotgun (WGS) entry which is preliminary data.</text>
</comment>
<dbReference type="EMBL" id="JANBUK010001363">
    <property type="protein sequence ID" value="KAJ2781924.1"/>
    <property type="molecule type" value="Genomic_DNA"/>
</dbReference>
<evidence type="ECO:0000313" key="1">
    <source>
        <dbReference type="EMBL" id="KAJ2781924.1"/>
    </source>
</evidence>
<organism evidence="1 2">
    <name type="scientific">Coemansia linderi</name>
    <dbReference type="NCBI Taxonomy" id="2663919"/>
    <lineage>
        <taxon>Eukaryota</taxon>
        <taxon>Fungi</taxon>
        <taxon>Fungi incertae sedis</taxon>
        <taxon>Zoopagomycota</taxon>
        <taxon>Kickxellomycotina</taxon>
        <taxon>Kickxellomycetes</taxon>
        <taxon>Kickxellales</taxon>
        <taxon>Kickxellaceae</taxon>
        <taxon>Coemansia</taxon>
    </lineage>
</organism>
<gene>
    <name evidence="1" type="ORF">GGI18_003674</name>
</gene>
<proteinExistence type="predicted"/>
<feature type="non-terminal residue" evidence="1">
    <location>
        <position position="1"/>
    </location>
</feature>
<accession>A0ACC1KC54</accession>
<sequence length="525" mass="58542">TAQLLWHIEPQQLANRYPVFRSKVNVRIPSQLRSNPNPGQGLYAHIFVQQTGRFNPHPDFTDPYLVSSQIPLVRWSERTSKSLDTSSSGIPSENLTPKLLGVDSVSWAIILENHVYTQLTIPSNLQTTRGYSNTGTYNPLLLPNTFTNSRPKEKPLVALRDSQLVADVYQQTIDVDIELSGIRQGWVSVKNGMTGILRHKKPVVVEKTVANPLNSAESTTYSFTDWVDDDDAVLPHGVLQGLSVPVLIYWAVCLALFCALAPAFIRFAIRLCSTPATRWIGLSRATVATMLTLSALGSMNLLLKRGLVWILFQPGVATLVLATANLDDMTFAPWVALSRLCSRIFRRKPSPDTASSLSEQQLMLAAESKGELDSTEIDLQPNPYFRRPEPVIAIRREVDEIAMRWIHLLALPVIGLVAVCMLVDQKGKFWSSEFIELVLSWSSLIFQCVAWVPQIVINYKTKSGSLTPVTFNFLELATCVLSTGLTYMTGVDKLGSITIYSNPSLLCHVVIILQRIVYYKRAKQD</sequence>
<dbReference type="Proteomes" id="UP001140066">
    <property type="component" value="Unassembled WGS sequence"/>
</dbReference>
<protein>
    <submittedName>
        <fullName evidence="1">Uncharacterized protein</fullName>
    </submittedName>
</protein>
<reference evidence="1" key="1">
    <citation type="submission" date="2022-07" db="EMBL/GenBank/DDBJ databases">
        <title>Phylogenomic reconstructions and comparative analyses of Kickxellomycotina fungi.</title>
        <authorList>
            <person name="Reynolds N.K."/>
            <person name="Stajich J.E."/>
            <person name="Barry K."/>
            <person name="Grigoriev I.V."/>
            <person name="Crous P."/>
            <person name="Smith M.E."/>
        </authorList>
    </citation>
    <scope>NUCLEOTIDE SEQUENCE</scope>
    <source>
        <strain evidence="1">BCRC 34191</strain>
    </source>
</reference>
<keyword evidence="2" id="KW-1185">Reference proteome</keyword>